<keyword evidence="9" id="KW-1185">Reference proteome</keyword>
<dbReference type="EMBL" id="BAAANT010000052">
    <property type="protein sequence ID" value="GAA2156493.1"/>
    <property type="molecule type" value="Genomic_DNA"/>
</dbReference>
<accession>A0ABN3A927</accession>
<reference evidence="8 9" key="1">
    <citation type="journal article" date="2019" name="Int. J. Syst. Evol. Microbiol.">
        <title>The Global Catalogue of Microorganisms (GCM) 10K type strain sequencing project: providing services to taxonomists for standard genome sequencing and annotation.</title>
        <authorList>
            <consortium name="The Broad Institute Genomics Platform"/>
            <consortium name="The Broad Institute Genome Sequencing Center for Infectious Disease"/>
            <person name="Wu L."/>
            <person name="Ma J."/>
        </authorList>
    </citation>
    <scope>NUCLEOTIDE SEQUENCE [LARGE SCALE GENOMIC DNA]</scope>
    <source>
        <strain evidence="8 9">JCM 14560</strain>
    </source>
</reference>
<name>A0ABN3A927_9ACTN</name>
<evidence type="ECO:0000256" key="3">
    <source>
        <dbReference type="ARBA" id="ARBA00022741"/>
    </source>
</evidence>
<keyword evidence="2" id="KW-0813">Transport</keyword>
<organism evidence="8 9">
    <name type="scientific">Kitasatospora kazusensis</name>
    <dbReference type="NCBI Taxonomy" id="407974"/>
    <lineage>
        <taxon>Bacteria</taxon>
        <taxon>Bacillati</taxon>
        <taxon>Actinomycetota</taxon>
        <taxon>Actinomycetes</taxon>
        <taxon>Kitasatosporales</taxon>
        <taxon>Streptomycetaceae</taxon>
        <taxon>Kitasatospora</taxon>
    </lineage>
</organism>
<evidence type="ECO:0000313" key="9">
    <source>
        <dbReference type="Proteomes" id="UP001422759"/>
    </source>
</evidence>
<dbReference type="InterPro" id="IPR003593">
    <property type="entry name" value="AAA+_ATPase"/>
</dbReference>
<dbReference type="SMART" id="SM00382">
    <property type="entry name" value="AAA"/>
    <property type="match status" value="1"/>
</dbReference>
<dbReference type="PROSITE" id="PS50893">
    <property type="entry name" value="ABC_TRANSPORTER_2"/>
    <property type="match status" value="1"/>
</dbReference>
<comment type="similarity">
    <text evidence="1">Belongs to the ABC transporter superfamily.</text>
</comment>
<dbReference type="InterPro" id="IPR003439">
    <property type="entry name" value="ABC_transporter-like_ATP-bd"/>
</dbReference>
<feature type="region of interest" description="Disordered" evidence="6">
    <location>
        <begin position="233"/>
        <end position="257"/>
    </location>
</feature>
<evidence type="ECO:0000256" key="4">
    <source>
        <dbReference type="ARBA" id="ARBA00022840"/>
    </source>
</evidence>
<dbReference type="Pfam" id="PF00005">
    <property type="entry name" value="ABC_tran"/>
    <property type="match status" value="1"/>
</dbReference>
<dbReference type="PANTHER" id="PTHR43820">
    <property type="entry name" value="HIGH-AFFINITY BRANCHED-CHAIN AMINO ACID TRANSPORT ATP-BINDING PROTEIN LIVF"/>
    <property type="match status" value="1"/>
</dbReference>
<evidence type="ECO:0000256" key="1">
    <source>
        <dbReference type="ARBA" id="ARBA00005417"/>
    </source>
</evidence>
<keyword evidence="5" id="KW-0029">Amino-acid transport</keyword>
<dbReference type="PANTHER" id="PTHR43820:SF4">
    <property type="entry name" value="HIGH-AFFINITY BRANCHED-CHAIN AMINO ACID TRANSPORT ATP-BINDING PROTEIN LIVF"/>
    <property type="match status" value="1"/>
</dbReference>
<dbReference type="SUPFAM" id="SSF52540">
    <property type="entry name" value="P-loop containing nucleoside triphosphate hydrolases"/>
    <property type="match status" value="1"/>
</dbReference>
<proteinExistence type="inferred from homology"/>
<evidence type="ECO:0000256" key="6">
    <source>
        <dbReference type="SAM" id="MobiDB-lite"/>
    </source>
</evidence>
<protein>
    <recommendedName>
        <fullName evidence="7">ABC transporter domain-containing protein</fullName>
    </recommendedName>
</protein>
<dbReference type="RefSeq" id="WP_344468918.1">
    <property type="nucleotide sequence ID" value="NZ_BAAANT010000052.1"/>
</dbReference>
<dbReference type="InterPro" id="IPR052156">
    <property type="entry name" value="BCAA_Transport_ATP-bd_LivF"/>
</dbReference>
<evidence type="ECO:0000313" key="8">
    <source>
        <dbReference type="EMBL" id="GAA2156493.1"/>
    </source>
</evidence>
<dbReference type="Gene3D" id="3.40.50.300">
    <property type="entry name" value="P-loop containing nucleotide triphosphate hydrolases"/>
    <property type="match status" value="1"/>
</dbReference>
<keyword evidence="3" id="KW-0547">Nucleotide-binding</keyword>
<dbReference type="Proteomes" id="UP001422759">
    <property type="component" value="Unassembled WGS sequence"/>
</dbReference>
<evidence type="ECO:0000256" key="5">
    <source>
        <dbReference type="ARBA" id="ARBA00022970"/>
    </source>
</evidence>
<keyword evidence="4" id="KW-0067">ATP-binding</keyword>
<comment type="caution">
    <text evidence="8">The sequence shown here is derived from an EMBL/GenBank/DDBJ whole genome shotgun (WGS) entry which is preliminary data.</text>
</comment>
<sequence length="257" mass="25749">MTVEAELRGVRVRYGPVEALHGVDLAFPAGRITLLLGRNGSGRTSALHALAGVVPTSAGRVLWRGSEVGGLDAYRRARQGLALVPAERAVFGSLTVAENLRLATPGGDAEAVGEFFPELLALLGRPAGTLSGGQQQLVAVARALLVRPRLLLLDEPDRGLAPAVAARLHGMLLDSVRAGRTVVLAAQSLPRLPAGDCLVYRLHRGRVVFAGEPGEPGGRDVIDGPGGVGALGGAGGAGGAGSGGGGGGGGGRGPRAA</sequence>
<dbReference type="InterPro" id="IPR017871">
    <property type="entry name" value="ABC_transporter-like_CS"/>
</dbReference>
<dbReference type="InterPro" id="IPR027417">
    <property type="entry name" value="P-loop_NTPase"/>
</dbReference>
<evidence type="ECO:0000259" key="7">
    <source>
        <dbReference type="PROSITE" id="PS50893"/>
    </source>
</evidence>
<evidence type="ECO:0000256" key="2">
    <source>
        <dbReference type="ARBA" id="ARBA00022448"/>
    </source>
</evidence>
<dbReference type="PROSITE" id="PS00211">
    <property type="entry name" value="ABC_TRANSPORTER_1"/>
    <property type="match status" value="1"/>
</dbReference>
<gene>
    <name evidence="8" type="ORF">GCM10009760_57520</name>
</gene>
<feature type="domain" description="ABC transporter" evidence="7">
    <location>
        <begin position="5"/>
        <end position="229"/>
    </location>
</feature>